<dbReference type="EMBL" id="FNDX01000012">
    <property type="protein sequence ID" value="SDJ12446.1"/>
    <property type="molecule type" value="Genomic_DNA"/>
</dbReference>
<protein>
    <recommendedName>
        <fullName evidence="3">Spermidine synthase</fullName>
    </recommendedName>
</protein>
<evidence type="ECO:0008006" key="3">
    <source>
        <dbReference type="Google" id="ProtNLM"/>
    </source>
</evidence>
<dbReference type="InterPro" id="IPR029063">
    <property type="entry name" value="SAM-dependent_MTases_sf"/>
</dbReference>
<evidence type="ECO:0000313" key="1">
    <source>
        <dbReference type="EMBL" id="SDJ12446.1"/>
    </source>
</evidence>
<dbReference type="AlphaFoldDB" id="A0A1G8R624"/>
<dbReference type="Gene3D" id="3.40.50.150">
    <property type="entry name" value="Vaccinia Virus protein VP39"/>
    <property type="match status" value="1"/>
</dbReference>
<reference evidence="2" key="1">
    <citation type="submission" date="2016-10" db="EMBL/GenBank/DDBJ databases">
        <authorList>
            <person name="Varghese N."/>
            <person name="Submissions S."/>
        </authorList>
    </citation>
    <scope>NUCLEOTIDE SEQUENCE [LARGE SCALE GENOMIC DNA]</scope>
    <source>
        <strain evidence="2">CGMCC 1.11012</strain>
    </source>
</reference>
<dbReference type="SUPFAM" id="SSF53335">
    <property type="entry name" value="S-adenosyl-L-methionine-dependent methyltransferases"/>
    <property type="match status" value="1"/>
</dbReference>
<evidence type="ECO:0000313" key="2">
    <source>
        <dbReference type="Proteomes" id="UP000199050"/>
    </source>
</evidence>
<dbReference type="RefSeq" id="WP_090714619.1">
    <property type="nucleotide sequence ID" value="NZ_CBCSKY010000025.1"/>
</dbReference>
<keyword evidence="2" id="KW-1185">Reference proteome</keyword>
<dbReference type="STRING" id="1174501.SAMN05216192_11210"/>
<dbReference type="Proteomes" id="UP000199050">
    <property type="component" value="Unassembled WGS sequence"/>
</dbReference>
<sequence length="293" mass="33594">MESNTTEPIQEDNYQVLALLSQYLNNKPDYISKEDIDEITGLGVSAEYAFGVLFAGALGLDIVDNAEDTELYNQYFSKMLHRLDVQEYYANPYLRNITIPAVTIGSSELKYEQYKPYEAFVCNDIMTTPEGRLIPQIGFFETEFRFPAVLENNRIWMTITPNEIETMKEAVAGAAGNVLTYGLGMGYYAYMVSEKEDVQSVTIVDSNGDVIRLFSQYILPQFGNAHKVKVIQADAFEYAQQQMSQGQYDFVFTDLWHDVSDGLDMYLRMKTYESLSPASRFMYWIEQSIMCYL</sequence>
<organism evidence="1 2">
    <name type="scientific">Paenibacillus typhae</name>
    <dbReference type="NCBI Taxonomy" id="1174501"/>
    <lineage>
        <taxon>Bacteria</taxon>
        <taxon>Bacillati</taxon>
        <taxon>Bacillota</taxon>
        <taxon>Bacilli</taxon>
        <taxon>Bacillales</taxon>
        <taxon>Paenibacillaceae</taxon>
        <taxon>Paenibacillus</taxon>
    </lineage>
</organism>
<dbReference type="OrthoDB" id="1640444at2"/>
<accession>A0A1G8R624</accession>
<gene>
    <name evidence="1" type="ORF">SAMN05216192_11210</name>
</gene>
<proteinExistence type="predicted"/>
<name>A0A1G8R624_9BACL</name>